<keyword evidence="3" id="KW-1185">Reference proteome</keyword>
<dbReference type="InterPro" id="IPR023213">
    <property type="entry name" value="CAT-like_dom_sf"/>
</dbReference>
<evidence type="ECO:0008006" key="4">
    <source>
        <dbReference type="Google" id="ProtNLM"/>
    </source>
</evidence>
<dbReference type="Gene3D" id="3.30.559.10">
    <property type="entry name" value="Chloramphenicol acetyltransferase-like domain"/>
    <property type="match status" value="2"/>
</dbReference>
<evidence type="ECO:0000313" key="2">
    <source>
        <dbReference type="EMBL" id="CEI41920.1"/>
    </source>
</evidence>
<evidence type="ECO:0000256" key="1">
    <source>
        <dbReference type="ARBA" id="ARBA00022679"/>
    </source>
</evidence>
<dbReference type="Pfam" id="PF02458">
    <property type="entry name" value="Transferase"/>
    <property type="match status" value="1"/>
</dbReference>
<protein>
    <recommendedName>
        <fullName evidence="4">Trichothecene 3-O-acetyltransferase</fullName>
    </recommendedName>
</protein>
<dbReference type="STRING" id="56646.A0A2L2SRZ2"/>
<accession>A0A2L2SRZ2</accession>
<name>A0A2L2SRZ2_9HYPO</name>
<evidence type="ECO:0000313" key="3">
    <source>
        <dbReference type="Proteomes" id="UP000245910"/>
    </source>
</evidence>
<dbReference type="Proteomes" id="UP000245910">
    <property type="component" value="Chromosome IIII"/>
</dbReference>
<dbReference type="InterPro" id="IPR051283">
    <property type="entry name" value="Sec_Metabolite_Acyltrans"/>
</dbReference>
<reference evidence="3" key="1">
    <citation type="submission" date="2014-10" db="EMBL/GenBank/DDBJ databases">
        <authorList>
            <person name="King R."/>
        </authorList>
    </citation>
    <scope>NUCLEOTIDE SEQUENCE [LARGE SCALE GENOMIC DNA]</scope>
    <source>
        <strain evidence="3">A3/5</strain>
    </source>
</reference>
<dbReference type="GO" id="GO:0016740">
    <property type="term" value="F:transferase activity"/>
    <property type="evidence" value="ECO:0007669"/>
    <property type="project" value="UniProtKB-KW"/>
</dbReference>
<proteinExistence type="predicted"/>
<organism evidence="2 3">
    <name type="scientific">Fusarium venenatum</name>
    <dbReference type="NCBI Taxonomy" id="56646"/>
    <lineage>
        <taxon>Eukaryota</taxon>
        <taxon>Fungi</taxon>
        <taxon>Dikarya</taxon>
        <taxon>Ascomycota</taxon>
        <taxon>Pezizomycotina</taxon>
        <taxon>Sordariomycetes</taxon>
        <taxon>Hypocreomycetidae</taxon>
        <taxon>Hypocreales</taxon>
        <taxon>Nectriaceae</taxon>
        <taxon>Fusarium</taxon>
    </lineage>
</organism>
<dbReference type="PANTHER" id="PTHR31896">
    <property type="entry name" value="FAMILY REGULATORY PROTEIN, PUTATIVE (AFU_ORTHOLOGUE AFUA_3G14730)-RELATED"/>
    <property type="match status" value="1"/>
</dbReference>
<dbReference type="PANTHER" id="PTHR31896:SF64">
    <property type="entry name" value="TRICHOTHECENE 3-O-ACETYLTRANSFERASE"/>
    <property type="match status" value="1"/>
</dbReference>
<dbReference type="AlphaFoldDB" id="A0A2L2SRZ2"/>
<dbReference type="EMBL" id="LN649232">
    <property type="protein sequence ID" value="CEI41920.1"/>
    <property type="molecule type" value="Genomic_DNA"/>
</dbReference>
<keyword evidence="1" id="KW-0808">Transferase</keyword>
<sequence>MSSHPPLRDVPELTAVERAGPRGYLRYVFPMRLPDDYNLDEVLNVIESGYKATCQRIGVMASEAVPDPDARQANTLKLQRLPNDQVGIVRYKDLRDPEVYSWDYKALKAKHFPITAFDADLLMPGPLWPEPGKRLPISLVQVNFIRGGVLIGWNVFHMVGDATTYLTWTRIWAEECRRRQGLQIPDPFVIDDAMVTDRQRVTQPSGNNKGRAEDHPEYTILPFTPTGASPAMLSTTFRGQVFYFSPESLSALKAEAAPANATIETNQQWISTNDAFSALMWRTAVAVQAPLDSLAEDEDASSVFNMAVNGRTRTDPPVHPQTLGCFLQYISVSAPIRDILGSLSLADLAIMIRKEILLRLTNQFTDDVVTLIDKLEDVTRLVPTAFLDVLGKTSVQTSWAEFDLATVEWGPLLGDRIEAVRCPNTGILPGTHVVLPALPNGGVEVVFGTEGELLQKVLEDPLWAKFAEPRTSVSLLQKLSTLLSVERSFLSVIGGTGHYAGIIADIRDKLSWRHRPIDKRIKVRVFVRIDQPDPGRYICLDKEVHDYLYGDGPPPFGVDGSGSGFRMVEFGTGMQYDEFDPDFAQPFL</sequence>